<organism evidence="1 2">
    <name type="scientific">Breznakibacter xylanolyticus</name>
    <dbReference type="NCBI Taxonomy" id="990"/>
    <lineage>
        <taxon>Bacteria</taxon>
        <taxon>Pseudomonadati</taxon>
        <taxon>Bacteroidota</taxon>
        <taxon>Bacteroidia</taxon>
        <taxon>Marinilabiliales</taxon>
        <taxon>Marinilabiliaceae</taxon>
        <taxon>Breznakibacter</taxon>
    </lineage>
</organism>
<sequence length="230" mass="25658">MSSTNIKMLQTVANGLGDLKNEMVFVGGAVAELYASNPELSDIRPTLDVDCVVELRSKIAHAKLEEDLRAKGFAHDTTQGAPICRWIYKDVKVDVMPSDSNVLGFSNKWYDEGIQNKIVKTLPDGSEIFIFSPEYYLAAKFEAHKSRGGNDLRQSHDFEDIIYILDNCSELLERISNANDSIKAYLKEECSNLLKNEGLTEGIESALPYGSEEEATEIIMELIQNIADIE</sequence>
<dbReference type="EMBL" id="QKZK01000003">
    <property type="protein sequence ID" value="PZX19994.1"/>
    <property type="molecule type" value="Genomic_DNA"/>
</dbReference>
<comment type="caution">
    <text evidence="1">The sequence shown here is derived from an EMBL/GenBank/DDBJ whole genome shotgun (WGS) entry which is preliminary data.</text>
</comment>
<keyword evidence="2" id="KW-1185">Reference proteome</keyword>
<evidence type="ECO:0000313" key="1">
    <source>
        <dbReference type="EMBL" id="PZX19994.1"/>
    </source>
</evidence>
<reference evidence="1 2" key="1">
    <citation type="submission" date="2018-06" db="EMBL/GenBank/DDBJ databases">
        <title>Genomic Encyclopedia of Archaeal and Bacterial Type Strains, Phase II (KMG-II): from individual species to whole genera.</title>
        <authorList>
            <person name="Goeker M."/>
        </authorList>
    </citation>
    <scope>NUCLEOTIDE SEQUENCE [LARGE SCALE GENOMIC DNA]</scope>
    <source>
        <strain evidence="1 2">DSM 6779</strain>
    </source>
</reference>
<evidence type="ECO:0008006" key="3">
    <source>
        <dbReference type="Google" id="ProtNLM"/>
    </source>
</evidence>
<evidence type="ECO:0000313" key="2">
    <source>
        <dbReference type="Proteomes" id="UP000249239"/>
    </source>
</evidence>
<gene>
    <name evidence="1" type="ORF">LX69_00444</name>
</gene>
<dbReference type="Proteomes" id="UP000249239">
    <property type="component" value="Unassembled WGS sequence"/>
</dbReference>
<dbReference type="AlphaFoldDB" id="A0A2W7NTR9"/>
<dbReference type="OrthoDB" id="114489at2"/>
<proteinExistence type="predicted"/>
<dbReference type="RefSeq" id="WP_111444184.1">
    <property type="nucleotide sequence ID" value="NZ_QKZK01000003.1"/>
</dbReference>
<accession>A0A2W7NTR9</accession>
<dbReference type="SUPFAM" id="SSF81301">
    <property type="entry name" value="Nucleotidyltransferase"/>
    <property type="match status" value="1"/>
</dbReference>
<dbReference type="InterPro" id="IPR043519">
    <property type="entry name" value="NT_sf"/>
</dbReference>
<protein>
    <recommendedName>
        <fullName evidence="3">Nucleotidyltransferase AbiEii toxin of type IV toxin-antitoxin system</fullName>
    </recommendedName>
</protein>
<name>A0A2W7NTR9_9BACT</name>